<feature type="compositionally biased region" description="Polar residues" evidence="2">
    <location>
        <begin position="371"/>
        <end position="381"/>
    </location>
</feature>
<feature type="repeat" description="WD" evidence="1">
    <location>
        <begin position="117"/>
        <end position="159"/>
    </location>
</feature>
<dbReference type="PROSITE" id="PS50082">
    <property type="entry name" value="WD_REPEATS_2"/>
    <property type="match status" value="1"/>
</dbReference>
<feature type="compositionally biased region" description="Low complexity" evidence="2">
    <location>
        <begin position="745"/>
        <end position="761"/>
    </location>
</feature>
<dbReference type="GO" id="GO:1990756">
    <property type="term" value="F:ubiquitin-like ligase-substrate adaptor activity"/>
    <property type="evidence" value="ECO:0007669"/>
    <property type="project" value="TreeGrafter"/>
</dbReference>
<feature type="compositionally biased region" description="Polar residues" evidence="2">
    <location>
        <begin position="530"/>
        <end position="553"/>
    </location>
</feature>
<keyword evidence="1" id="KW-0853">WD repeat</keyword>
<proteinExistence type="predicted"/>
<dbReference type="Pfam" id="PF00400">
    <property type="entry name" value="WD40"/>
    <property type="match status" value="1"/>
</dbReference>
<feature type="region of interest" description="Disordered" evidence="2">
    <location>
        <begin position="335"/>
        <end position="433"/>
    </location>
</feature>
<dbReference type="InterPro" id="IPR052596">
    <property type="entry name" value="AMBRA1_autophagy"/>
</dbReference>
<dbReference type="PANTHER" id="PTHR22874">
    <property type="entry name" value="ACTIVATING MOLECULE IN BECN1-REGULATED AUTOPHAGY PROTEIN 1"/>
    <property type="match status" value="1"/>
</dbReference>
<evidence type="ECO:0000256" key="2">
    <source>
        <dbReference type="SAM" id="MobiDB-lite"/>
    </source>
</evidence>
<sequence length="1438" mass="158037">MRGNWLATDVIKFQPYFVFFQGSEAGVRMVHQHKNVFLSLKGREIGFGGRIRRHILSHFAEEIAATSSTDNKACNLPGSRCTFLVTFSHDHKLVASSHGNHTLNISRLTTGEHIRTLTGHPRSPWCVTFHPSCNEILASGCLGGEVRVWDLQGRSEVWQSDNHSMIASLSFHPRDQVLAIATQDQILLWDWRQPVPFASVAISSPLEKVRLVRFSPLGHNLLTGIANAPVDEEEPEYENLDVQHEAYQSTTRHSRHGVPEHLNPYPRPPRLDPTLQGTYPSSLPSSQGFTAAARLRRPMSPIQNETLEEAREYAAAVTLTALGLRRVNPTRNLAHDYSYDGSRTGGQNLPNEQSDERESIFSRGARHASVIHSNAGTQNDSPEVRGENGGRSGISSWDLGESSDDTRGDMRSSDDAVSEDSQSTDRMSNVSIEESRNFSAPVYVNMDVTNGDEIRIARTSLSIPQTPNIDSGSHVARLQQLPMNADSGTSEELVSTSTKNAAASDQRSLAPGNELRPLDLVSSKKYGILPSTSSQHEQDSQNNETQSSSPSNSENKDCHSPEAKRHCPDLNSQDQTLSVKDTSQNNDEHSLSGPSSSSRGERSAKPGHSARQRLSFSDAEVSSVVQNVELLPRGDGESPVTETVASSHIVSSTSSQDTRLQSSDANSNSILTVQSSSSEAAATDSDTEMQPALQSQTLAHPRATVMHRDIGGIIDQPRAFTAHLGTIPHTAPPERTSDSDDTSTRRSTSHSSNDSHSLDISSEIHVDRISQSDTVSSTNTSSIASISLPTSSTNYANVVAEQTRPPQFGYQGGARALHFGSRSAINSGSNLNPLDLSIARSPTSSHTEVRSNIQDLPLGERHLESSGNSIQEAFRRRTSPEAPSQSSSANDHQSETRLVQDTRPNRESPVRSHYQTDFQPPVPQGIDLSIPHVRQGTRPPYAPVLTSTHTSGAGHMSHMSGSYMSRQQELASSSVPEPIPEPLTSLQPSNPFPVSDAASRYRRYNLWRSPGLHRQRTGGLTQNPDLRDGDSLMGDNQADEPRAGVVYGARRVAPLHTRRQPHLALFNQPSRQMTDIERMDMAARVQRRLLRQSRQGPLRAQLGRLTGQFSGQFSGHHHHPRNSIFDESYQPPPPMIHATINRAIASAFAGRGETAVANNIGNTTYRLQWWDFSEFELPDISDPDHNVIVPHCKIHNDASCDVSQDGRYLAAFVPSPLGFPDDGVLAIYSLMPHNFSDVLYTKSFGPNAITVNISPLSGFVIVGLASRRLHLHMASKQLMGMIYKLHKEGASEDSLLYVCDVDHTCSDQERRHHVSVNTVKWIPRPGGGLVYGTNRGDLRICSPANFTAPDDTSTDQSYRSDYTPLDDYPRHDLVHRRRSYTYMYQEFGLRNLGLHAPSSTAPSSGVRASAPERRARGTQTPQRALFSTATQTDEQEHV</sequence>
<feature type="compositionally biased region" description="Polar residues" evidence="2">
    <location>
        <begin position="656"/>
        <end position="674"/>
    </location>
</feature>
<feature type="region of interest" description="Disordered" evidence="2">
    <location>
        <begin position="530"/>
        <end position="618"/>
    </location>
</feature>
<evidence type="ECO:0000313" key="3">
    <source>
        <dbReference type="EnsemblMetazoa" id="XP_038051785.1"/>
    </source>
</evidence>
<dbReference type="InterPro" id="IPR001680">
    <property type="entry name" value="WD40_rpt"/>
</dbReference>
<feature type="compositionally biased region" description="Polar residues" evidence="2">
    <location>
        <begin position="486"/>
        <end position="507"/>
    </location>
</feature>
<feature type="compositionally biased region" description="Basic and acidic residues" evidence="2">
    <location>
        <begin position="554"/>
        <end position="568"/>
    </location>
</feature>
<feature type="compositionally biased region" description="Polar residues" evidence="2">
    <location>
        <begin position="570"/>
        <end position="585"/>
    </location>
</feature>
<feature type="region of interest" description="Disordered" evidence="2">
    <location>
        <begin position="1345"/>
        <end position="1364"/>
    </location>
</feature>
<feature type="region of interest" description="Disordered" evidence="2">
    <location>
        <begin position="1398"/>
        <end position="1438"/>
    </location>
</feature>
<dbReference type="OMA" id="TTECCQH"/>
<feature type="region of interest" description="Disordered" evidence="2">
    <location>
        <begin position="725"/>
        <end position="762"/>
    </location>
</feature>
<evidence type="ECO:0000256" key="1">
    <source>
        <dbReference type="PROSITE-ProRule" id="PRU00221"/>
    </source>
</evidence>
<dbReference type="OrthoDB" id="6363363at2759"/>
<feature type="compositionally biased region" description="Polar residues" evidence="2">
    <location>
        <begin position="419"/>
        <end position="432"/>
    </location>
</feature>
<feature type="region of interest" description="Disordered" evidence="2">
    <location>
        <begin position="485"/>
        <end position="518"/>
    </location>
</feature>
<evidence type="ECO:0008006" key="5">
    <source>
        <dbReference type="Google" id="ProtNLM"/>
    </source>
</evidence>
<feature type="compositionally biased region" description="Basic and acidic residues" evidence="2">
    <location>
        <begin position="892"/>
        <end position="910"/>
    </location>
</feature>
<dbReference type="GeneID" id="119724687"/>
<dbReference type="EnsemblMetazoa" id="XM_038195857.1">
    <property type="protein sequence ID" value="XP_038051785.1"/>
    <property type="gene ID" value="LOC119724687"/>
</dbReference>
<dbReference type="InterPro" id="IPR036322">
    <property type="entry name" value="WD40_repeat_dom_sf"/>
</dbReference>
<name>A0A913ZL19_PATMI</name>
<reference evidence="3" key="1">
    <citation type="submission" date="2022-11" db="UniProtKB">
        <authorList>
            <consortium name="EnsemblMetazoa"/>
        </authorList>
    </citation>
    <scope>IDENTIFICATION</scope>
</reference>
<dbReference type="Proteomes" id="UP000887568">
    <property type="component" value="Unplaced"/>
</dbReference>
<dbReference type="RefSeq" id="XP_038051785.1">
    <property type="nucleotide sequence ID" value="XM_038195857.1"/>
</dbReference>
<dbReference type="GO" id="GO:0000423">
    <property type="term" value="P:mitophagy"/>
    <property type="evidence" value="ECO:0007669"/>
    <property type="project" value="TreeGrafter"/>
</dbReference>
<organism evidence="3 4">
    <name type="scientific">Patiria miniata</name>
    <name type="common">Bat star</name>
    <name type="synonym">Asterina miniata</name>
    <dbReference type="NCBI Taxonomy" id="46514"/>
    <lineage>
        <taxon>Eukaryota</taxon>
        <taxon>Metazoa</taxon>
        <taxon>Echinodermata</taxon>
        <taxon>Eleutherozoa</taxon>
        <taxon>Asterozoa</taxon>
        <taxon>Asteroidea</taxon>
        <taxon>Valvatacea</taxon>
        <taxon>Valvatida</taxon>
        <taxon>Asterinidae</taxon>
        <taxon>Patiria</taxon>
    </lineage>
</organism>
<feature type="compositionally biased region" description="Polar residues" evidence="2">
    <location>
        <begin position="1417"/>
        <end position="1432"/>
    </location>
</feature>
<feature type="compositionally biased region" description="Polar residues" evidence="2">
    <location>
        <begin position="840"/>
        <end position="854"/>
    </location>
</feature>
<protein>
    <recommendedName>
        <fullName evidence="5">Activating molecule in BECN1-regulated autophagy protein 1</fullName>
    </recommendedName>
</protein>
<dbReference type="Gene3D" id="2.130.10.10">
    <property type="entry name" value="YVTN repeat-like/Quinoprotein amine dehydrogenase"/>
    <property type="match status" value="1"/>
</dbReference>
<feature type="compositionally biased region" description="Basic and acidic residues" evidence="2">
    <location>
        <begin position="735"/>
        <end position="744"/>
    </location>
</feature>
<dbReference type="PROSITE" id="PS50294">
    <property type="entry name" value="WD_REPEATS_REGION"/>
    <property type="match status" value="1"/>
</dbReference>
<dbReference type="SMART" id="SM00320">
    <property type="entry name" value="WD40"/>
    <property type="match status" value="4"/>
</dbReference>
<dbReference type="GO" id="GO:0080008">
    <property type="term" value="C:Cul4-RING E3 ubiquitin ligase complex"/>
    <property type="evidence" value="ECO:0007669"/>
    <property type="project" value="TreeGrafter"/>
</dbReference>
<feature type="compositionally biased region" description="Basic and acidic residues" evidence="2">
    <location>
        <begin position="404"/>
        <end position="414"/>
    </location>
</feature>
<feature type="region of interest" description="Disordered" evidence="2">
    <location>
        <begin position="647"/>
        <end position="702"/>
    </location>
</feature>
<feature type="region of interest" description="Disordered" evidence="2">
    <location>
        <begin position="826"/>
        <end position="924"/>
    </location>
</feature>
<feature type="region of interest" description="Disordered" evidence="2">
    <location>
        <begin position="247"/>
        <end position="266"/>
    </location>
</feature>
<dbReference type="GO" id="GO:0000045">
    <property type="term" value="P:autophagosome assembly"/>
    <property type="evidence" value="ECO:0007669"/>
    <property type="project" value="TreeGrafter"/>
</dbReference>
<keyword evidence="4" id="KW-1185">Reference proteome</keyword>
<feature type="compositionally biased region" description="Polar residues" evidence="2">
    <location>
        <begin position="1350"/>
        <end position="1360"/>
    </location>
</feature>
<dbReference type="InterPro" id="IPR015943">
    <property type="entry name" value="WD40/YVTN_repeat-like_dom_sf"/>
</dbReference>
<dbReference type="SUPFAM" id="SSF50978">
    <property type="entry name" value="WD40 repeat-like"/>
    <property type="match status" value="2"/>
</dbReference>
<accession>A0A913ZL19</accession>
<dbReference type="PANTHER" id="PTHR22874:SF1">
    <property type="entry name" value="ACTIVATING MOLECULE IN BECN1-REGULATED AUTOPHAGY PROTEIN 1"/>
    <property type="match status" value="1"/>
</dbReference>
<feature type="compositionally biased region" description="Low complexity" evidence="2">
    <location>
        <begin position="675"/>
        <end position="684"/>
    </location>
</feature>
<feature type="compositionally biased region" description="Polar residues" evidence="2">
    <location>
        <begin position="881"/>
        <end position="891"/>
    </location>
</feature>
<evidence type="ECO:0000313" key="4">
    <source>
        <dbReference type="Proteomes" id="UP000887568"/>
    </source>
</evidence>